<dbReference type="PANTHER" id="PTHR32196">
    <property type="entry name" value="ABC TRANSPORTER PERMEASE PROTEIN YPHD-RELATED-RELATED"/>
    <property type="match status" value="1"/>
</dbReference>
<feature type="transmembrane region" description="Helical" evidence="6">
    <location>
        <begin position="235"/>
        <end position="257"/>
    </location>
</feature>
<keyword evidence="8" id="KW-1185">Reference proteome</keyword>
<evidence type="ECO:0000256" key="3">
    <source>
        <dbReference type="ARBA" id="ARBA00022692"/>
    </source>
</evidence>
<dbReference type="CDD" id="cd06574">
    <property type="entry name" value="TM_PBP1_branched-chain-AA_like"/>
    <property type="match status" value="1"/>
</dbReference>
<comment type="caution">
    <text evidence="7">The sequence shown here is derived from an EMBL/GenBank/DDBJ whole genome shotgun (WGS) entry which is preliminary data.</text>
</comment>
<gene>
    <name evidence="7" type="ORF">J2Z34_000604</name>
</gene>
<evidence type="ECO:0000313" key="8">
    <source>
        <dbReference type="Proteomes" id="UP001519271"/>
    </source>
</evidence>
<feature type="transmembrane region" description="Helical" evidence="6">
    <location>
        <begin position="7"/>
        <end position="25"/>
    </location>
</feature>
<dbReference type="EMBL" id="JAGGKC010000003">
    <property type="protein sequence ID" value="MBP1918133.1"/>
    <property type="molecule type" value="Genomic_DNA"/>
</dbReference>
<feature type="transmembrane region" description="Helical" evidence="6">
    <location>
        <begin position="86"/>
        <end position="105"/>
    </location>
</feature>
<evidence type="ECO:0000256" key="1">
    <source>
        <dbReference type="ARBA" id="ARBA00004651"/>
    </source>
</evidence>
<dbReference type="InterPro" id="IPR001851">
    <property type="entry name" value="ABC_transp_permease"/>
</dbReference>
<sequence>MGIFISILEQGTLFAIMCLGIYITYKIMDFADMTVDGTFPMGAAGVALLLSRGVNPFLATFLAALIGSCGGIITGLIHTKLGVNKLMSGILVMTGLYSINLRIMGRANMPLFTYKTVFTLPEVEVAGVNLSTLLLITAILIVLKVLYDIFFRTKLGFFLRAVGDNEAILESLSSDSHKVKIIGLAIANFLAALSGALTAQYQGYADIGMGVGTTVMGLAAIIIALSIFKHINLGMSNLAITGALIYKAILIIVLGWGIEPNEFKLVSAAAVVVALGFSGGALKKTKKSKKAEGRLLNASDKRTVQEL</sequence>
<protein>
    <submittedName>
        <fullName evidence="7">ABC transport system permease protein</fullName>
    </submittedName>
</protein>
<proteinExistence type="predicted"/>
<organism evidence="7 8">
    <name type="scientific">Youngiibacter multivorans</name>
    <dbReference type="NCBI Taxonomy" id="937251"/>
    <lineage>
        <taxon>Bacteria</taxon>
        <taxon>Bacillati</taxon>
        <taxon>Bacillota</taxon>
        <taxon>Clostridia</taxon>
        <taxon>Eubacteriales</taxon>
        <taxon>Clostridiaceae</taxon>
        <taxon>Youngiibacter</taxon>
    </lineage>
</organism>
<evidence type="ECO:0000256" key="4">
    <source>
        <dbReference type="ARBA" id="ARBA00022989"/>
    </source>
</evidence>
<keyword evidence="4 6" id="KW-1133">Transmembrane helix</keyword>
<evidence type="ECO:0000256" key="2">
    <source>
        <dbReference type="ARBA" id="ARBA00022475"/>
    </source>
</evidence>
<name>A0ABS4G0Q9_9CLOT</name>
<comment type="subcellular location">
    <subcellularLocation>
        <location evidence="1">Cell membrane</location>
        <topology evidence="1">Multi-pass membrane protein</topology>
    </subcellularLocation>
</comment>
<keyword evidence="5 6" id="KW-0472">Membrane</keyword>
<feature type="transmembrane region" description="Helical" evidence="6">
    <location>
        <begin position="263"/>
        <end position="282"/>
    </location>
</feature>
<feature type="transmembrane region" description="Helical" evidence="6">
    <location>
        <begin position="125"/>
        <end position="147"/>
    </location>
</feature>
<dbReference type="PANTHER" id="PTHR32196:SF69">
    <property type="entry name" value="BRANCHED-CHAIN AMINO ACID TRANSPORT SYSTEM, PERMEASE PROTEIN"/>
    <property type="match status" value="1"/>
</dbReference>
<accession>A0ABS4G0Q9</accession>
<feature type="transmembrane region" description="Helical" evidence="6">
    <location>
        <begin position="181"/>
        <end position="201"/>
    </location>
</feature>
<keyword evidence="2" id="KW-1003">Cell membrane</keyword>
<evidence type="ECO:0000313" key="7">
    <source>
        <dbReference type="EMBL" id="MBP1918133.1"/>
    </source>
</evidence>
<feature type="transmembrane region" description="Helical" evidence="6">
    <location>
        <begin position="207"/>
        <end position="228"/>
    </location>
</feature>
<dbReference type="RefSeq" id="WP_209458372.1">
    <property type="nucleotide sequence ID" value="NZ_JAGGKC010000003.1"/>
</dbReference>
<evidence type="ECO:0000256" key="5">
    <source>
        <dbReference type="ARBA" id="ARBA00023136"/>
    </source>
</evidence>
<reference evidence="7 8" key="1">
    <citation type="submission" date="2021-03" db="EMBL/GenBank/DDBJ databases">
        <title>Genomic Encyclopedia of Type Strains, Phase IV (KMG-IV): sequencing the most valuable type-strain genomes for metagenomic binning, comparative biology and taxonomic classification.</title>
        <authorList>
            <person name="Goeker M."/>
        </authorList>
    </citation>
    <scope>NUCLEOTIDE SEQUENCE [LARGE SCALE GENOMIC DNA]</scope>
    <source>
        <strain evidence="7 8">DSM 6139</strain>
    </source>
</reference>
<evidence type="ECO:0000256" key="6">
    <source>
        <dbReference type="SAM" id="Phobius"/>
    </source>
</evidence>
<keyword evidence="3 6" id="KW-0812">Transmembrane</keyword>
<dbReference type="Pfam" id="PF02653">
    <property type="entry name" value="BPD_transp_2"/>
    <property type="match status" value="1"/>
</dbReference>
<dbReference type="Proteomes" id="UP001519271">
    <property type="component" value="Unassembled WGS sequence"/>
</dbReference>
<feature type="transmembrane region" description="Helical" evidence="6">
    <location>
        <begin position="57"/>
        <end position="77"/>
    </location>
</feature>